<dbReference type="CDD" id="cd13586">
    <property type="entry name" value="PBP2_Maltose_binding_like"/>
    <property type="match status" value="1"/>
</dbReference>
<protein>
    <recommendedName>
        <fullName evidence="5">Maltodextrin-binding protein</fullName>
    </recommendedName>
</protein>
<evidence type="ECO:0000313" key="6">
    <source>
        <dbReference type="EMBL" id="APC39369.1"/>
    </source>
</evidence>
<dbReference type="Proteomes" id="UP000182569">
    <property type="component" value="Chromosome"/>
</dbReference>
<dbReference type="AlphaFoldDB" id="A0A1J0GDD1"/>
<dbReference type="RefSeq" id="WP_071611662.1">
    <property type="nucleotide sequence ID" value="NZ_CP015756.1"/>
</dbReference>
<evidence type="ECO:0000313" key="7">
    <source>
        <dbReference type="Proteomes" id="UP000182569"/>
    </source>
</evidence>
<dbReference type="EMBL" id="CP015756">
    <property type="protein sequence ID" value="APC39369.1"/>
    <property type="molecule type" value="Genomic_DNA"/>
</dbReference>
<evidence type="ECO:0000256" key="2">
    <source>
        <dbReference type="ARBA" id="ARBA00022448"/>
    </source>
</evidence>
<dbReference type="PRINTS" id="PR00181">
    <property type="entry name" value="MALTOSEBP"/>
</dbReference>
<dbReference type="PANTHER" id="PTHR30061">
    <property type="entry name" value="MALTOSE-BINDING PERIPLASMIC PROTEIN"/>
    <property type="match status" value="1"/>
</dbReference>
<dbReference type="Gene3D" id="3.40.190.10">
    <property type="entry name" value="Periplasmic binding protein-like II"/>
    <property type="match status" value="2"/>
</dbReference>
<dbReference type="GO" id="GO:0042956">
    <property type="term" value="P:maltodextrin transmembrane transport"/>
    <property type="evidence" value="ECO:0007669"/>
    <property type="project" value="TreeGrafter"/>
</dbReference>
<dbReference type="OrthoDB" id="9766758at2"/>
<organism evidence="6 7">
    <name type="scientific">Clostridium estertheticum subsp. estertheticum</name>
    <dbReference type="NCBI Taxonomy" id="1552"/>
    <lineage>
        <taxon>Bacteria</taxon>
        <taxon>Bacillati</taxon>
        <taxon>Bacillota</taxon>
        <taxon>Clostridia</taxon>
        <taxon>Eubacteriales</taxon>
        <taxon>Clostridiaceae</taxon>
        <taxon>Clostridium</taxon>
    </lineage>
</organism>
<keyword evidence="5" id="KW-0449">Lipoprotein</keyword>
<dbReference type="InterPro" id="IPR006060">
    <property type="entry name" value="Maltose/Cyclodextrin-bd"/>
</dbReference>
<dbReference type="SUPFAM" id="SSF53850">
    <property type="entry name" value="Periplasmic binding protein-like II"/>
    <property type="match status" value="1"/>
</dbReference>
<dbReference type="InterPro" id="IPR006059">
    <property type="entry name" value="SBP"/>
</dbReference>
<keyword evidence="3 5" id="KW-0762">Sugar transport</keyword>
<dbReference type="GO" id="GO:0055052">
    <property type="term" value="C:ATP-binding cassette (ABC) transporter complex, substrate-binding subunit-containing"/>
    <property type="evidence" value="ECO:0007669"/>
    <property type="project" value="TreeGrafter"/>
</dbReference>
<gene>
    <name evidence="6" type="ORF">A7L45_04485</name>
</gene>
<dbReference type="PANTHER" id="PTHR30061:SF50">
    <property type="entry name" value="MALTOSE_MALTODEXTRIN-BINDING PERIPLASMIC PROTEIN"/>
    <property type="match status" value="1"/>
</dbReference>
<dbReference type="GO" id="GO:0015144">
    <property type="term" value="F:carbohydrate transmembrane transporter activity"/>
    <property type="evidence" value="ECO:0007669"/>
    <property type="project" value="InterPro"/>
</dbReference>
<reference evidence="7" key="1">
    <citation type="journal article" date="2016" name="Front. Microbiol.">
        <title>Complete Genome Sequence of Clostridium estertheticum DSM 8809, a Microbe Identified in Spoiled Vacuum Packed Beef.</title>
        <authorList>
            <person name="Yu Z."/>
            <person name="Gunn L."/>
            <person name="Brennan E."/>
            <person name="Reid R."/>
            <person name="Wall P.G."/>
            <person name="Gaora O.P."/>
            <person name="Hurley D."/>
            <person name="Bolton D."/>
            <person name="Fanning S."/>
        </authorList>
    </citation>
    <scope>NUCLEOTIDE SEQUENCE [LARGE SCALE GENOMIC DNA]</scope>
    <source>
        <strain evidence="7">DSM 8809</strain>
    </source>
</reference>
<comment type="similarity">
    <text evidence="1 5">Belongs to the bacterial solute-binding protein 1 family.</text>
</comment>
<accession>A0A1J0GDD1</accession>
<name>A0A1J0GDD1_9CLOT</name>
<keyword evidence="5" id="KW-0472">Membrane</keyword>
<dbReference type="KEGG" id="ceu:A7L45_04485"/>
<dbReference type="STRING" id="1552.A7L45_04485"/>
<evidence type="ECO:0000256" key="5">
    <source>
        <dbReference type="RuleBase" id="RU365005"/>
    </source>
</evidence>
<keyword evidence="7" id="KW-1185">Reference proteome</keyword>
<sequence>MKKIKSILAIAMISTLVVGTLAGCGSKAADKASSVDSSKPVSLAFWEQDDASAQKTLDKLITDFHTANPTITVKRTHYETEDLRKNFSTASLGTTGPDIVLSPNDNLGVFVPGSLVQPIDTIVGADFMKTLDTKTLEAGKFTGKQYMIPDRNGNEVLVSYNKKLVKTPPKTFEELEAIGLKLKKEGKVDYGLVFNEVEPFFSIGFLGAYGGKVFDDVNATSPKPTLNTPAVTQWMTFMKKIHSEGLIPKESDATIADNLFKGGKAAFIINGPWGFADYKKAGIDLGIMSIPTINGKSPAPYSAVKGYTVSAGVKDTNKLAAVKKFLMFVNSKDAQLNMVDAHQQIPTNLEAIKDAKITGNPLIVGQKDQLSKATPMPNITQMRAIWDAIKPVQQDVLSGKTKPEDAGAIMQKKAVEGIKALGL</sequence>
<keyword evidence="4 5" id="KW-0732">Signal</keyword>
<dbReference type="Pfam" id="PF13416">
    <property type="entry name" value="SBP_bac_8"/>
    <property type="match status" value="1"/>
</dbReference>
<dbReference type="PROSITE" id="PS51257">
    <property type="entry name" value="PROKAR_LIPOPROTEIN"/>
    <property type="match status" value="1"/>
</dbReference>
<dbReference type="GO" id="GO:1901982">
    <property type="term" value="F:maltose binding"/>
    <property type="evidence" value="ECO:0007669"/>
    <property type="project" value="TreeGrafter"/>
</dbReference>
<evidence type="ECO:0000256" key="3">
    <source>
        <dbReference type="ARBA" id="ARBA00022597"/>
    </source>
</evidence>
<feature type="signal peptide" evidence="5">
    <location>
        <begin position="1"/>
        <end position="22"/>
    </location>
</feature>
<feature type="chain" id="PRO_5039759047" description="Maltodextrin-binding protein" evidence="5">
    <location>
        <begin position="23"/>
        <end position="423"/>
    </location>
</feature>
<keyword evidence="5" id="KW-1003">Cell membrane</keyword>
<proteinExistence type="inferred from homology"/>
<dbReference type="GO" id="GO:0015768">
    <property type="term" value="P:maltose transport"/>
    <property type="evidence" value="ECO:0007669"/>
    <property type="project" value="TreeGrafter"/>
</dbReference>
<evidence type="ECO:0000256" key="4">
    <source>
        <dbReference type="ARBA" id="ARBA00022729"/>
    </source>
</evidence>
<evidence type="ECO:0000256" key="1">
    <source>
        <dbReference type="ARBA" id="ARBA00008520"/>
    </source>
</evidence>
<keyword evidence="2 5" id="KW-0813">Transport</keyword>
<comment type="subcellular location">
    <subcellularLocation>
        <location evidence="5">Cell membrane</location>
        <topology evidence="5">Lipid-anchor</topology>
    </subcellularLocation>
</comment>